<dbReference type="Pfam" id="PF06983">
    <property type="entry name" value="3-dmu-9_3-mt"/>
    <property type="match status" value="1"/>
</dbReference>
<comment type="caution">
    <text evidence="2">The sequence shown here is derived from an EMBL/GenBank/DDBJ whole genome shotgun (WGS) entry which is preliminary data.</text>
</comment>
<evidence type="ECO:0000259" key="1">
    <source>
        <dbReference type="Pfam" id="PF06983"/>
    </source>
</evidence>
<dbReference type="Gene3D" id="3.10.180.10">
    <property type="entry name" value="2,3-Dihydroxybiphenyl 1,2-Dioxygenase, domain 1"/>
    <property type="match status" value="1"/>
</dbReference>
<dbReference type="Proteomes" id="UP000440668">
    <property type="component" value="Unassembled WGS sequence"/>
</dbReference>
<dbReference type="AlphaFoldDB" id="A0A6N7ZJX7"/>
<proteinExistence type="predicted"/>
<evidence type="ECO:0000313" key="3">
    <source>
        <dbReference type="Proteomes" id="UP000440668"/>
    </source>
</evidence>
<name>A0A6N7ZJX7_9MICO</name>
<evidence type="ECO:0000313" key="2">
    <source>
        <dbReference type="EMBL" id="MTG89569.1"/>
    </source>
</evidence>
<dbReference type="RefSeq" id="WP_155099325.1">
    <property type="nucleotide sequence ID" value="NZ_WMKA01000025.1"/>
</dbReference>
<gene>
    <name evidence="2" type="ORF">GJV82_11535</name>
</gene>
<organism evidence="2 3">
    <name type="scientific">Cellulosimicrobium composti</name>
    <dbReference type="NCBI Taxonomy" id="2672572"/>
    <lineage>
        <taxon>Bacteria</taxon>
        <taxon>Bacillati</taxon>
        <taxon>Actinomycetota</taxon>
        <taxon>Actinomycetes</taxon>
        <taxon>Micrococcales</taxon>
        <taxon>Promicromonosporaceae</taxon>
        <taxon>Cellulosimicrobium</taxon>
    </lineage>
</organism>
<dbReference type="InterPro" id="IPR009725">
    <property type="entry name" value="3_dmu_93_MTrfase"/>
</dbReference>
<dbReference type="EMBL" id="WMKA01000025">
    <property type="protein sequence ID" value="MTG89569.1"/>
    <property type="molecule type" value="Genomic_DNA"/>
</dbReference>
<dbReference type="PANTHER" id="PTHR33990:SF2">
    <property type="entry name" value="PHNB-LIKE DOMAIN-CONTAINING PROTEIN"/>
    <property type="match status" value="1"/>
</dbReference>
<dbReference type="SUPFAM" id="SSF54593">
    <property type="entry name" value="Glyoxalase/Bleomycin resistance protein/Dihydroxybiphenyl dioxygenase"/>
    <property type="match status" value="1"/>
</dbReference>
<reference evidence="2 3" key="1">
    <citation type="submission" date="2019-11" db="EMBL/GenBank/DDBJ databases">
        <title>Cellulosimicrobium composti sp. nov. isolated from a compost.</title>
        <authorList>
            <person name="Yang Y."/>
        </authorList>
    </citation>
    <scope>NUCLEOTIDE SEQUENCE [LARGE SCALE GENOMIC DNA]</scope>
    <source>
        <strain evidence="2 3">BIT-GX5</strain>
    </source>
</reference>
<feature type="domain" description="PhnB-like" evidence="1">
    <location>
        <begin position="3"/>
        <end position="110"/>
    </location>
</feature>
<dbReference type="PIRSF" id="PIRSF021700">
    <property type="entry name" value="3_dmu_93_MTrfase"/>
    <property type="match status" value="1"/>
</dbReference>
<dbReference type="PANTHER" id="PTHR33990">
    <property type="entry name" value="PROTEIN YJDN-RELATED"/>
    <property type="match status" value="1"/>
</dbReference>
<accession>A0A6N7ZJX7</accession>
<sequence>MRAIVPSLWFDDDLEEAIAFYSSVFPDAKTGDVLRQPDGSVLSAEFTLAGQRFVGINGGPQVSFTEAVSFVIECESQEEVDEYWAALTDGGEESQCGWLKDRFGLSWQVVPVEFLDMLQDSDQAKVQRVVDVMMTQSKLDLEPLRAAYDG</sequence>
<protein>
    <submittedName>
        <fullName evidence="2">VOC family protein</fullName>
    </submittedName>
</protein>
<dbReference type="InterPro" id="IPR028973">
    <property type="entry name" value="PhnB-like"/>
</dbReference>
<dbReference type="InterPro" id="IPR029068">
    <property type="entry name" value="Glyas_Bleomycin-R_OHBP_Dase"/>
</dbReference>
<dbReference type="CDD" id="cd06588">
    <property type="entry name" value="PhnB_like"/>
    <property type="match status" value="1"/>
</dbReference>